<keyword evidence="5" id="KW-1185">Reference proteome</keyword>
<comment type="similarity">
    <text evidence="1">Belongs to the glycosyltransferase 34 family.</text>
</comment>
<dbReference type="PANTHER" id="PTHR31306:SF11">
    <property type="entry name" value="NUCLEOTIDE-DIPHOSPHO-SUGAR TRANSFERASE DOMAIN-CONTAINING PROTEIN"/>
    <property type="match status" value="1"/>
</dbReference>
<dbReference type="GeneID" id="17273544"/>
<accession>A0A0D3JWW4</accession>
<dbReference type="PaxDb" id="2903-EOD27999"/>
<dbReference type="KEGG" id="ehx:EMIHUDRAFT_443084"/>
<dbReference type="GO" id="GO:0000139">
    <property type="term" value="C:Golgi membrane"/>
    <property type="evidence" value="ECO:0007669"/>
    <property type="project" value="TreeGrafter"/>
</dbReference>
<dbReference type="Proteomes" id="UP000013827">
    <property type="component" value="Unassembled WGS sequence"/>
</dbReference>
<dbReference type="PANTHER" id="PTHR31306">
    <property type="entry name" value="ALPHA-1,6-MANNOSYLTRANSFERASE MNN11-RELATED"/>
    <property type="match status" value="1"/>
</dbReference>
<reference evidence="4" key="2">
    <citation type="submission" date="2024-10" db="UniProtKB">
        <authorList>
            <consortium name="EnsemblProtists"/>
        </authorList>
    </citation>
    <scope>IDENTIFICATION</scope>
</reference>
<organism evidence="4 5">
    <name type="scientific">Emiliania huxleyi (strain CCMP1516)</name>
    <dbReference type="NCBI Taxonomy" id="280463"/>
    <lineage>
        <taxon>Eukaryota</taxon>
        <taxon>Haptista</taxon>
        <taxon>Haptophyta</taxon>
        <taxon>Prymnesiophyceae</taxon>
        <taxon>Isochrysidales</taxon>
        <taxon>Noelaerhabdaceae</taxon>
        <taxon>Emiliania</taxon>
    </lineage>
</organism>
<evidence type="ECO:0000256" key="2">
    <source>
        <dbReference type="ARBA" id="ARBA00022676"/>
    </source>
</evidence>
<dbReference type="GO" id="GO:0006487">
    <property type="term" value="P:protein N-linked glycosylation"/>
    <property type="evidence" value="ECO:0007669"/>
    <property type="project" value="TreeGrafter"/>
</dbReference>
<name>A0A0D3JWW4_EMIH1</name>
<dbReference type="InterPro" id="IPR008630">
    <property type="entry name" value="Glyco_trans_34"/>
</dbReference>
<dbReference type="EnsemblProtists" id="EOD27999">
    <property type="protein sequence ID" value="EOD27999"/>
    <property type="gene ID" value="EMIHUDRAFT_443084"/>
</dbReference>
<dbReference type="GO" id="GO:0016757">
    <property type="term" value="F:glycosyltransferase activity"/>
    <property type="evidence" value="ECO:0007669"/>
    <property type="project" value="UniProtKB-KW"/>
</dbReference>
<dbReference type="RefSeq" id="XP_005780428.1">
    <property type="nucleotide sequence ID" value="XM_005780371.1"/>
</dbReference>
<keyword evidence="3" id="KW-0808">Transferase</keyword>
<evidence type="ECO:0000256" key="1">
    <source>
        <dbReference type="ARBA" id="ARBA00005664"/>
    </source>
</evidence>
<evidence type="ECO:0000313" key="4">
    <source>
        <dbReference type="EnsemblProtists" id="EOD27999"/>
    </source>
</evidence>
<protein>
    <recommendedName>
        <fullName evidence="6">Nucleotide-diphospho-sugar transferase domain-containing protein</fullName>
    </recommendedName>
</protein>
<dbReference type="Gene3D" id="3.90.550.10">
    <property type="entry name" value="Spore Coat Polysaccharide Biosynthesis Protein SpsA, Chain A"/>
    <property type="match status" value="1"/>
</dbReference>
<dbReference type="AlphaFoldDB" id="A0A0D3JWW4"/>
<dbReference type="HOGENOM" id="CLU_056856_0_0_1"/>
<keyword evidence="2" id="KW-0328">Glycosyltransferase</keyword>
<dbReference type="InterPro" id="IPR029044">
    <property type="entry name" value="Nucleotide-diphossugar_trans"/>
</dbReference>
<evidence type="ECO:0000256" key="3">
    <source>
        <dbReference type="ARBA" id="ARBA00022679"/>
    </source>
</evidence>
<evidence type="ECO:0008006" key="6">
    <source>
        <dbReference type="Google" id="ProtNLM"/>
    </source>
</evidence>
<evidence type="ECO:0000313" key="5">
    <source>
        <dbReference type="Proteomes" id="UP000013827"/>
    </source>
</evidence>
<reference evidence="5" key="1">
    <citation type="journal article" date="2013" name="Nature">
        <title>Pan genome of the phytoplankton Emiliania underpins its global distribution.</title>
        <authorList>
            <person name="Read B.A."/>
            <person name="Kegel J."/>
            <person name="Klute M.J."/>
            <person name="Kuo A."/>
            <person name="Lefebvre S.C."/>
            <person name="Maumus F."/>
            <person name="Mayer C."/>
            <person name="Miller J."/>
            <person name="Monier A."/>
            <person name="Salamov A."/>
            <person name="Young J."/>
            <person name="Aguilar M."/>
            <person name="Claverie J.M."/>
            <person name="Frickenhaus S."/>
            <person name="Gonzalez K."/>
            <person name="Herman E.K."/>
            <person name="Lin Y.C."/>
            <person name="Napier J."/>
            <person name="Ogata H."/>
            <person name="Sarno A.F."/>
            <person name="Shmutz J."/>
            <person name="Schroeder D."/>
            <person name="de Vargas C."/>
            <person name="Verret F."/>
            <person name="von Dassow P."/>
            <person name="Valentin K."/>
            <person name="Van de Peer Y."/>
            <person name="Wheeler G."/>
            <person name="Dacks J.B."/>
            <person name="Delwiche C.F."/>
            <person name="Dyhrman S.T."/>
            <person name="Glockner G."/>
            <person name="John U."/>
            <person name="Richards T."/>
            <person name="Worden A.Z."/>
            <person name="Zhang X."/>
            <person name="Grigoriev I.V."/>
            <person name="Allen A.E."/>
            <person name="Bidle K."/>
            <person name="Borodovsky M."/>
            <person name="Bowler C."/>
            <person name="Brownlee C."/>
            <person name="Cock J.M."/>
            <person name="Elias M."/>
            <person name="Gladyshev V.N."/>
            <person name="Groth M."/>
            <person name="Guda C."/>
            <person name="Hadaegh A."/>
            <person name="Iglesias-Rodriguez M.D."/>
            <person name="Jenkins J."/>
            <person name="Jones B.M."/>
            <person name="Lawson T."/>
            <person name="Leese F."/>
            <person name="Lindquist E."/>
            <person name="Lobanov A."/>
            <person name="Lomsadze A."/>
            <person name="Malik S.B."/>
            <person name="Marsh M.E."/>
            <person name="Mackinder L."/>
            <person name="Mock T."/>
            <person name="Mueller-Roeber B."/>
            <person name="Pagarete A."/>
            <person name="Parker M."/>
            <person name="Probert I."/>
            <person name="Quesneville H."/>
            <person name="Raines C."/>
            <person name="Rensing S.A."/>
            <person name="Riano-Pachon D.M."/>
            <person name="Richier S."/>
            <person name="Rokitta S."/>
            <person name="Shiraiwa Y."/>
            <person name="Soanes D.M."/>
            <person name="van der Giezen M."/>
            <person name="Wahlund T.M."/>
            <person name="Williams B."/>
            <person name="Wilson W."/>
            <person name="Wolfe G."/>
            <person name="Wurch L.L."/>
        </authorList>
    </citation>
    <scope>NUCLEOTIDE SEQUENCE</scope>
</reference>
<sequence length="405" mass="44385">MRPSRADIKYNCWVPSSGLSSPAVTVISQFQLSNATQASFVTNNRLAWAAAQRYRYCELGVRPDQLRQSWAWARIPLLLATLRCSDYVVHLDADAFVMRPEWGVESYLRQMQERRASLLVTRDYLDLKRSPINFGVHIARATDWTLRFFSEIYNMCACDSAKLLNWPAEQGLVVEWLQARGHDPLTGGGPVLVIDNAGLNRFHYPSWDHKRGESAVPAQAHIVHYACCVPARPPAGGKRNSRHGFDRSFDARINAAIGDFARIHAANLSAAGGVRVMLQPPARSTAEGGAAAPPAPLPWGGAMQLASSRWPCAAVGRREVGSVRHSGYLRGVGTHLGSLLHIEESADEEDAKAAAELDEPARHRGARGLQRRRLDALRRVAVISTVCPAAAVGKCRVVGPAPPDR</sequence>
<proteinExistence type="inferred from homology"/>